<protein>
    <submittedName>
        <fullName evidence="1">Uncharacterized protein</fullName>
    </submittedName>
</protein>
<reference evidence="1 2" key="1">
    <citation type="submission" date="2015-04" db="EMBL/GenBank/DDBJ databases">
        <title>Draft genome of the roundworm Trichinella nativa.</title>
        <authorList>
            <person name="Mitreva M."/>
        </authorList>
    </citation>
    <scope>NUCLEOTIDE SEQUENCE [LARGE SCALE GENOMIC DNA]</scope>
    <source>
        <strain evidence="1 2">ISS45</strain>
    </source>
</reference>
<proteinExistence type="predicted"/>
<organism evidence="1 2">
    <name type="scientific">Trichinella nativa</name>
    <dbReference type="NCBI Taxonomy" id="6335"/>
    <lineage>
        <taxon>Eukaryota</taxon>
        <taxon>Metazoa</taxon>
        <taxon>Ecdysozoa</taxon>
        <taxon>Nematoda</taxon>
        <taxon>Enoplea</taxon>
        <taxon>Dorylaimia</taxon>
        <taxon>Trichinellida</taxon>
        <taxon>Trichinellidae</taxon>
        <taxon>Trichinella</taxon>
    </lineage>
</organism>
<comment type="caution">
    <text evidence="1">The sequence shown here is derived from an EMBL/GenBank/DDBJ whole genome shotgun (WGS) entry which is preliminary data.</text>
</comment>
<sequence>SDELICLSSHLLDSNTLRGLYKVDKVAFLSHLIGDMHISMVSRIVMSMARILIYMSAHQFFQICYAPALSVASINRSRWSTHSFHSGHIFNGILSAVVVSVSESSLSSCFMQWMSLTTLFIFGTSDVTTAASV</sequence>
<feature type="non-terminal residue" evidence="1">
    <location>
        <position position="1"/>
    </location>
</feature>
<evidence type="ECO:0000313" key="1">
    <source>
        <dbReference type="EMBL" id="OUC44967.1"/>
    </source>
</evidence>
<gene>
    <name evidence="1" type="ORF">D917_08721</name>
</gene>
<accession>A0A1Y3EMF3</accession>
<evidence type="ECO:0000313" key="2">
    <source>
        <dbReference type="Proteomes" id="UP000243006"/>
    </source>
</evidence>
<dbReference type="EMBL" id="LVZM01011141">
    <property type="protein sequence ID" value="OUC44967.1"/>
    <property type="molecule type" value="Genomic_DNA"/>
</dbReference>
<feature type="non-terminal residue" evidence="1">
    <location>
        <position position="133"/>
    </location>
</feature>
<dbReference type="Proteomes" id="UP000243006">
    <property type="component" value="Unassembled WGS sequence"/>
</dbReference>
<name>A0A1Y3EMF3_9BILA</name>
<dbReference type="AlphaFoldDB" id="A0A1Y3EMF3"/>